<dbReference type="GO" id="GO:0031071">
    <property type="term" value="F:cysteine desulfurase activity"/>
    <property type="evidence" value="ECO:0007669"/>
    <property type="project" value="UniProtKB-EC"/>
</dbReference>
<dbReference type="InterPro" id="IPR015421">
    <property type="entry name" value="PyrdxlP-dep_Trfase_major"/>
</dbReference>
<dbReference type="EC" id="2.8.1.7" evidence="3"/>
<keyword evidence="9" id="KW-0411">Iron-sulfur</keyword>
<sequence length="377" mass="40918">MIYLDYAATTPLDDRVYAAMQPYFKEQFGNSASAHAYGWRAEEAVEKARKQIAQAICAQAAEVIFTSGATEANNLAIKGLAEAQGQGHIITAATEHSSVLESARALERRGFALSYLPVRPDGQLELDTLADAIRADTFLVSIMWVNNETGFIQDIAGIAEICRQSGVFLHVDAAQALGKVAINLQEIPIDLLSLSAHKAYGPKGAGVLYKRRRTDLRLLAQMHGGAQEQGLRSGTLPTAQIVGMGEAAYLAALEREQDWQHAACLRQRLLSHLDLSYVQCNHQFGGAPHYVNLSLHGIVEENVLGLIERIACSNGSACASAYLASSYVLQAMGLDEALARRSLRLSFGRNTRMEDIDTAGAYLADLFAQLRKAAKKI</sequence>
<dbReference type="OrthoDB" id="9808002at2"/>
<dbReference type="PANTHER" id="PTHR11601">
    <property type="entry name" value="CYSTEINE DESULFURYLASE FAMILY MEMBER"/>
    <property type="match status" value="1"/>
</dbReference>
<evidence type="ECO:0000256" key="3">
    <source>
        <dbReference type="ARBA" id="ARBA00012239"/>
    </source>
</evidence>
<dbReference type="PIRSF" id="PIRSF005572">
    <property type="entry name" value="NifS"/>
    <property type="match status" value="1"/>
</dbReference>
<keyword evidence="5" id="KW-0001">2Fe-2S</keyword>
<reference evidence="13 14" key="1">
    <citation type="submission" date="2018-06" db="EMBL/GenBank/DDBJ databases">
        <authorList>
            <consortium name="Pathogen Informatics"/>
            <person name="Doyle S."/>
        </authorList>
    </citation>
    <scope>NUCLEOTIDE SEQUENCE [LARGE SCALE GENOMIC DNA]</scope>
    <source>
        <strain evidence="13 14">NCTC10717</strain>
    </source>
</reference>
<protein>
    <recommendedName>
        <fullName evidence="3">cysteine desulfurase</fullName>
        <ecNumber evidence="3">2.8.1.7</ecNumber>
    </recommendedName>
</protein>
<dbReference type="GO" id="GO:0046872">
    <property type="term" value="F:metal ion binding"/>
    <property type="evidence" value="ECO:0007669"/>
    <property type="project" value="UniProtKB-KW"/>
</dbReference>
<dbReference type="InterPro" id="IPR015422">
    <property type="entry name" value="PyrdxlP-dep_Trfase_small"/>
</dbReference>
<dbReference type="InterPro" id="IPR016454">
    <property type="entry name" value="Cysteine_dSase"/>
</dbReference>
<dbReference type="InterPro" id="IPR020578">
    <property type="entry name" value="Aminotrans_V_PyrdxlP_BS"/>
</dbReference>
<dbReference type="PANTHER" id="PTHR11601:SF34">
    <property type="entry name" value="CYSTEINE DESULFURASE"/>
    <property type="match status" value="1"/>
</dbReference>
<evidence type="ECO:0000256" key="1">
    <source>
        <dbReference type="ARBA" id="ARBA00001933"/>
    </source>
</evidence>
<evidence type="ECO:0000256" key="10">
    <source>
        <dbReference type="ARBA" id="ARBA00050776"/>
    </source>
</evidence>
<dbReference type="InterPro" id="IPR000192">
    <property type="entry name" value="Aminotrans_V_dom"/>
</dbReference>
<proteinExistence type="inferred from homology"/>
<name>A0A380MY12_9GAMM</name>
<evidence type="ECO:0000256" key="7">
    <source>
        <dbReference type="ARBA" id="ARBA00022898"/>
    </source>
</evidence>
<keyword evidence="4 13" id="KW-0808">Transferase</keyword>
<dbReference type="Gene3D" id="3.40.640.10">
    <property type="entry name" value="Type I PLP-dependent aspartate aminotransferase-like (Major domain)"/>
    <property type="match status" value="1"/>
</dbReference>
<dbReference type="PROSITE" id="PS00595">
    <property type="entry name" value="AA_TRANSFER_CLASS_5"/>
    <property type="match status" value="1"/>
</dbReference>
<evidence type="ECO:0000256" key="5">
    <source>
        <dbReference type="ARBA" id="ARBA00022714"/>
    </source>
</evidence>
<evidence type="ECO:0000256" key="4">
    <source>
        <dbReference type="ARBA" id="ARBA00022679"/>
    </source>
</evidence>
<dbReference type="FunFam" id="3.40.640.10:FF:000003">
    <property type="entry name" value="Cysteine desulfurase IscS"/>
    <property type="match status" value="1"/>
</dbReference>
<comment type="catalytic activity">
    <reaction evidence="10">
        <text>(sulfur carrier)-H + L-cysteine = (sulfur carrier)-SH + L-alanine</text>
        <dbReference type="Rhea" id="RHEA:43892"/>
        <dbReference type="Rhea" id="RHEA-COMP:14737"/>
        <dbReference type="Rhea" id="RHEA-COMP:14739"/>
        <dbReference type="ChEBI" id="CHEBI:29917"/>
        <dbReference type="ChEBI" id="CHEBI:35235"/>
        <dbReference type="ChEBI" id="CHEBI:57972"/>
        <dbReference type="ChEBI" id="CHEBI:64428"/>
        <dbReference type="EC" id="2.8.1.7"/>
    </reaction>
</comment>
<dbReference type="EMBL" id="UHIA01000004">
    <property type="protein sequence ID" value="SUO97455.1"/>
    <property type="molecule type" value="Genomic_DNA"/>
</dbReference>
<dbReference type="AlphaFoldDB" id="A0A380MY12"/>
<evidence type="ECO:0000259" key="12">
    <source>
        <dbReference type="Pfam" id="PF00266"/>
    </source>
</evidence>
<dbReference type="SUPFAM" id="SSF53383">
    <property type="entry name" value="PLP-dependent transferases"/>
    <property type="match status" value="1"/>
</dbReference>
<dbReference type="RefSeq" id="WP_115218641.1">
    <property type="nucleotide sequence ID" value="NZ_UHIA01000004.1"/>
</dbReference>
<comment type="similarity">
    <text evidence="2">Belongs to the class-V pyridoxal-phosphate-dependent aminotransferase family. NifS/IscS subfamily.</text>
</comment>
<evidence type="ECO:0000256" key="8">
    <source>
        <dbReference type="ARBA" id="ARBA00023004"/>
    </source>
</evidence>
<dbReference type="GO" id="GO:0051537">
    <property type="term" value="F:2 iron, 2 sulfur cluster binding"/>
    <property type="evidence" value="ECO:0007669"/>
    <property type="project" value="UniProtKB-KW"/>
</dbReference>
<comment type="cofactor">
    <cofactor evidence="1 11">
        <name>pyridoxal 5'-phosphate</name>
        <dbReference type="ChEBI" id="CHEBI:597326"/>
    </cofactor>
</comment>
<dbReference type="Proteomes" id="UP000254575">
    <property type="component" value="Unassembled WGS sequence"/>
</dbReference>
<dbReference type="Pfam" id="PF00266">
    <property type="entry name" value="Aminotran_5"/>
    <property type="match status" value="1"/>
</dbReference>
<keyword evidence="7" id="KW-0663">Pyridoxal phosphate</keyword>
<keyword evidence="14" id="KW-1185">Reference proteome</keyword>
<evidence type="ECO:0000256" key="9">
    <source>
        <dbReference type="ARBA" id="ARBA00023014"/>
    </source>
</evidence>
<organism evidence="13 14">
    <name type="scientific">Suttonella indologenes</name>
    <dbReference type="NCBI Taxonomy" id="13276"/>
    <lineage>
        <taxon>Bacteria</taxon>
        <taxon>Pseudomonadati</taxon>
        <taxon>Pseudomonadota</taxon>
        <taxon>Gammaproteobacteria</taxon>
        <taxon>Cardiobacteriales</taxon>
        <taxon>Cardiobacteriaceae</taxon>
        <taxon>Suttonella</taxon>
    </lineage>
</organism>
<evidence type="ECO:0000313" key="13">
    <source>
        <dbReference type="EMBL" id="SUO97455.1"/>
    </source>
</evidence>
<dbReference type="Gene3D" id="3.90.1150.10">
    <property type="entry name" value="Aspartate Aminotransferase, domain 1"/>
    <property type="match status" value="1"/>
</dbReference>
<evidence type="ECO:0000256" key="2">
    <source>
        <dbReference type="ARBA" id="ARBA00006490"/>
    </source>
</evidence>
<keyword evidence="6" id="KW-0479">Metal-binding</keyword>
<gene>
    <name evidence="13" type="primary">iscS_2</name>
    <name evidence="13" type="ORF">NCTC10717_01460</name>
</gene>
<evidence type="ECO:0000313" key="14">
    <source>
        <dbReference type="Proteomes" id="UP000254575"/>
    </source>
</evidence>
<feature type="domain" description="Aminotransferase class V" evidence="12">
    <location>
        <begin position="2"/>
        <end position="357"/>
    </location>
</feature>
<accession>A0A380MY12</accession>
<dbReference type="InterPro" id="IPR015424">
    <property type="entry name" value="PyrdxlP-dep_Trfase"/>
</dbReference>
<evidence type="ECO:0000256" key="6">
    <source>
        <dbReference type="ARBA" id="ARBA00022723"/>
    </source>
</evidence>
<keyword evidence="8" id="KW-0408">Iron</keyword>
<evidence type="ECO:0000256" key="11">
    <source>
        <dbReference type="RuleBase" id="RU004504"/>
    </source>
</evidence>